<evidence type="ECO:0000256" key="4">
    <source>
        <dbReference type="ARBA" id="ARBA00022989"/>
    </source>
</evidence>
<keyword evidence="8" id="KW-1185">Reference proteome</keyword>
<proteinExistence type="predicted"/>
<sequence length="320" mass="36846">MIKLQRIILNTKPVVYVKNKTRRTILPGMEGLPLYDVMRYFFKQVNKMNLSERAAAISYNFIMAIPAACIFLFTLLPYLPVSKLISQELFRFVRDLTPNRETRTLVITFLDDFFNKPKTGLLSVGFILAIFYSSNAVMGIIRTFDRSLPHRYKSNFINKRLRAMRLTTLVIFLILGTLLISLGQGTLFRFIMHSLNITSEAVKWLIRSLRWVVIVFLFLYGIGIIYRYAPSVKKRWKILSPGAFFATFLTILVTYGFSVWVQNFSNYNKVYGSIGTLLIIMLLVFLNSLILLIGFELNVSITLLKAATIKQANKQTETIN</sequence>
<accession>A0A917IVH6</accession>
<feature type="transmembrane region" description="Helical" evidence="6">
    <location>
        <begin position="121"/>
        <end position="145"/>
    </location>
</feature>
<evidence type="ECO:0000256" key="2">
    <source>
        <dbReference type="ARBA" id="ARBA00022475"/>
    </source>
</evidence>
<evidence type="ECO:0000256" key="6">
    <source>
        <dbReference type="SAM" id="Phobius"/>
    </source>
</evidence>
<keyword evidence="5 6" id="KW-0472">Membrane</keyword>
<dbReference type="AlphaFoldDB" id="A0A917IVH6"/>
<dbReference type="Pfam" id="PF03631">
    <property type="entry name" value="Virul_fac_BrkB"/>
    <property type="match status" value="1"/>
</dbReference>
<keyword evidence="3 6" id="KW-0812">Transmembrane</keyword>
<dbReference type="PANTHER" id="PTHR30213:SF0">
    <property type="entry name" value="UPF0761 MEMBRANE PROTEIN YIHY"/>
    <property type="match status" value="1"/>
</dbReference>
<evidence type="ECO:0000256" key="5">
    <source>
        <dbReference type="ARBA" id="ARBA00023136"/>
    </source>
</evidence>
<dbReference type="PANTHER" id="PTHR30213">
    <property type="entry name" value="INNER MEMBRANE PROTEIN YHJD"/>
    <property type="match status" value="1"/>
</dbReference>
<dbReference type="Proteomes" id="UP000627292">
    <property type="component" value="Unassembled WGS sequence"/>
</dbReference>
<evidence type="ECO:0000313" key="8">
    <source>
        <dbReference type="Proteomes" id="UP000627292"/>
    </source>
</evidence>
<evidence type="ECO:0008006" key="9">
    <source>
        <dbReference type="Google" id="ProtNLM"/>
    </source>
</evidence>
<keyword evidence="2" id="KW-1003">Cell membrane</keyword>
<name>A0A917IVH6_9BACT</name>
<feature type="transmembrane region" description="Helical" evidence="6">
    <location>
        <begin position="166"/>
        <end position="188"/>
    </location>
</feature>
<comment type="caution">
    <text evidence="7">The sequence shown here is derived from an EMBL/GenBank/DDBJ whole genome shotgun (WGS) entry which is preliminary data.</text>
</comment>
<feature type="transmembrane region" description="Helical" evidence="6">
    <location>
        <begin position="57"/>
        <end position="79"/>
    </location>
</feature>
<dbReference type="GO" id="GO:0005886">
    <property type="term" value="C:plasma membrane"/>
    <property type="evidence" value="ECO:0007669"/>
    <property type="project" value="UniProtKB-SubCell"/>
</dbReference>
<evidence type="ECO:0000313" key="7">
    <source>
        <dbReference type="EMBL" id="GGH64826.1"/>
    </source>
</evidence>
<dbReference type="RefSeq" id="WP_188951629.1">
    <property type="nucleotide sequence ID" value="NZ_BMIB01000002.1"/>
</dbReference>
<evidence type="ECO:0000256" key="3">
    <source>
        <dbReference type="ARBA" id="ARBA00022692"/>
    </source>
</evidence>
<reference evidence="7" key="1">
    <citation type="journal article" date="2014" name="Int. J. Syst. Evol. Microbiol.">
        <title>Complete genome sequence of Corynebacterium casei LMG S-19264T (=DSM 44701T), isolated from a smear-ripened cheese.</title>
        <authorList>
            <consortium name="US DOE Joint Genome Institute (JGI-PGF)"/>
            <person name="Walter F."/>
            <person name="Albersmeier A."/>
            <person name="Kalinowski J."/>
            <person name="Ruckert C."/>
        </authorList>
    </citation>
    <scope>NUCLEOTIDE SEQUENCE</scope>
    <source>
        <strain evidence="7">CGMCC 1.15290</strain>
    </source>
</reference>
<dbReference type="NCBIfam" id="TIGR00765">
    <property type="entry name" value="yihY_not_rbn"/>
    <property type="match status" value="1"/>
</dbReference>
<reference evidence="7" key="2">
    <citation type="submission" date="2020-09" db="EMBL/GenBank/DDBJ databases">
        <authorList>
            <person name="Sun Q."/>
            <person name="Zhou Y."/>
        </authorList>
    </citation>
    <scope>NUCLEOTIDE SEQUENCE</scope>
    <source>
        <strain evidence="7">CGMCC 1.15290</strain>
    </source>
</reference>
<evidence type="ECO:0000256" key="1">
    <source>
        <dbReference type="ARBA" id="ARBA00004651"/>
    </source>
</evidence>
<protein>
    <recommendedName>
        <fullName evidence="9">YihY/virulence factor BrkB family protein</fullName>
    </recommendedName>
</protein>
<feature type="transmembrane region" description="Helical" evidence="6">
    <location>
        <begin position="208"/>
        <end position="226"/>
    </location>
</feature>
<comment type="subcellular location">
    <subcellularLocation>
        <location evidence="1">Cell membrane</location>
        <topology evidence="1">Multi-pass membrane protein</topology>
    </subcellularLocation>
</comment>
<dbReference type="InterPro" id="IPR017039">
    <property type="entry name" value="Virul_fac_BrkB"/>
</dbReference>
<dbReference type="PIRSF" id="PIRSF035875">
    <property type="entry name" value="RNase_BN"/>
    <property type="match status" value="1"/>
</dbReference>
<keyword evidence="4 6" id="KW-1133">Transmembrane helix</keyword>
<gene>
    <name evidence="7" type="primary">yfkH</name>
    <name evidence="7" type="ORF">GCM10011379_17300</name>
</gene>
<organism evidence="7 8">
    <name type="scientific">Filimonas zeae</name>
    <dbReference type="NCBI Taxonomy" id="1737353"/>
    <lineage>
        <taxon>Bacteria</taxon>
        <taxon>Pseudomonadati</taxon>
        <taxon>Bacteroidota</taxon>
        <taxon>Chitinophagia</taxon>
        <taxon>Chitinophagales</taxon>
        <taxon>Chitinophagaceae</taxon>
        <taxon>Filimonas</taxon>
    </lineage>
</organism>
<dbReference type="EMBL" id="BMIB01000002">
    <property type="protein sequence ID" value="GGH64826.1"/>
    <property type="molecule type" value="Genomic_DNA"/>
</dbReference>
<feature type="transmembrane region" description="Helical" evidence="6">
    <location>
        <begin position="270"/>
        <end position="295"/>
    </location>
</feature>
<feature type="transmembrane region" description="Helical" evidence="6">
    <location>
        <begin position="238"/>
        <end position="258"/>
    </location>
</feature>